<dbReference type="InterPro" id="IPR047650">
    <property type="entry name" value="Transpos_IS110"/>
</dbReference>
<feature type="domain" description="Transposase IS116/IS110/IS902 C-terminal" evidence="1">
    <location>
        <begin position="80"/>
        <end position="161"/>
    </location>
</feature>
<reference evidence="2 3" key="1">
    <citation type="submission" date="2016-11" db="EMBL/GenBank/DDBJ databases">
        <title>Complete Genome Sequence of Bradyrhizobium sp. strain J5, an isolated from soybean nodule in Hokkaido.</title>
        <authorList>
            <person name="Kanehara K."/>
        </authorList>
    </citation>
    <scope>NUCLEOTIDE SEQUENCE [LARGE SCALE GENOMIC DNA]</scope>
    <source>
        <strain evidence="2 3">J5</strain>
    </source>
</reference>
<accession>A0A1L3F8Y4</accession>
<dbReference type="EMBL" id="CP017637">
    <property type="protein sequence ID" value="APG09748.1"/>
    <property type="molecule type" value="Genomic_DNA"/>
</dbReference>
<dbReference type="PANTHER" id="PTHR33055">
    <property type="entry name" value="TRANSPOSASE FOR INSERTION SEQUENCE ELEMENT IS1111A"/>
    <property type="match status" value="1"/>
</dbReference>
<evidence type="ECO:0000313" key="2">
    <source>
        <dbReference type="EMBL" id="APG09748.1"/>
    </source>
</evidence>
<protein>
    <submittedName>
        <fullName evidence="2">IS110 family transposase</fullName>
    </submittedName>
</protein>
<sequence>MAIRRDIENQVRSLIKEYGLLFPRAIGLQFRNQVRELLGEDHQLLGVIAPLLSIHEQICKQQGKFDTEVRQLAKSDETTRRLMTVPGVGVVTALTFRHTIDDPSRFRSASSVGAYLGLTPRRSQSGETDINGKISRWGDRLLRTYLFEAATVLLYRTKKWSSLKAWGTKLAKRIGMRKAKVAIARKIAVILHCIWVDGTSFDWGQAKEA</sequence>
<evidence type="ECO:0000313" key="3">
    <source>
        <dbReference type="Proteomes" id="UP000181962"/>
    </source>
</evidence>
<name>A0A1L3F8Y4_BRAJP</name>
<dbReference type="GO" id="GO:0003677">
    <property type="term" value="F:DNA binding"/>
    <property type="evidence" value="ECO:0007669"/>
    <property type="project" value="InterPro"/>
</dbReference>
<proteinExistence type="predicted"/>
<dbReference type="GO" id="GO:0006313">
    <property type="term" value="P:DNA transposition"/>
    <property type="evidence" value="ECO:0007669"/>
    <property type="project" value="InterPro"/>
</dbReference>
<dbReference type="Pfam" id="PF02371">
    <property type="entry name" value="Transposase_20"/>
    <property type="match status" value="1"/>
</dbReference>
<dbReference type="AlphaFoldDB" id="A0A1L3F8Y4"/>
<dbReference type="NCBIfam" id="NF033542">
    <property type="entry name" value="transpos_IS110"/>
    <property type="match status" value="1"/>
</dbReference>
<dbReference type="GO" id="GO:0004803">
    <property type="term" value="F:transposase activity"/>
    <property type="evidence" value="ECO:0007669"/>
    <property type="project" value="InterPro"/>
</dbReference>
<dbReference type="Proteomes" id="UP000181962">
    <property type="component" value="Chromosome"/>
</dbReference>
<dbReference type="RefSeq" id="WP_420480977.1">
    <property type="nucleotide sequence ID" value="NZ_CP017637.1"/>
</dbReference>
<organism evidence="2 3">
    <name type="scientific">Bradyrhizobium japonicum</name>
    <dbReference type="NCBI Taxonomy" id="375"/>
    <lineage>
        <taxon>Bacteria</taxon>
        <taxon>Pseudomonadati</taxon>
        <taxon>Pseudomonadota</taxon>
        <taxon>Alphaproteobacteria</taxon>
        <taxon>Hyphomicrobiales</taxon>
        <taxon>Nitrobacteraceae</taxon>
        <taxon>Bradyrhizobium</taxon>
    </lineage>
</organism>
<evidence type="ECO:0000259" key="1">
    <source>
        <dbReference type="Pfam" id="PF02371"/>
    </source>
</evidence>
<gene>
    <name evidence="2" type="ORF">BKD09_15520</name>
</gene>
<dbReference type="InterPro" id="IPR003346">
    <property type="entry name" value="Transposase_20"/>
</dbReference>
<dbReference type="PANTHER" id="PTHR33055:SF3">
    <property type="entry name" value="PUTATIVE TRANSPOSASE FOR IS117-RELATED"/>
    <property type="match status" value="1"/>
</dbReference>